<gene>
    <name evidence="3" type="ORF">BSAL_59580</name>
</gene>
<feature type="domain" description="J" evidence="2">
    <location>
        <begin position="49"/>
        <end position="110"/>
    </location>
</feature>
<keyword evidence="1" id="KW-1133">Transmembrane helix</keyword>
<dbReference type="Proteomes" id="UP000051952">
    <property type="component" value="Unassembled WGS sequence"/>
</dbReference>
<reference evidence="4" key="1">
    <citation type="submission" date="2015-09" db="EMBL/GenBank/DDBJ databases">
        <authorList>
            <consortium name="Pathogen Informatics"/>
        </authorList>
    </citation>
    <scope>NUCLEOTIDE SEQUENCE [LARGE SCALE GENOMIC DNA]</scope>
    <source>
        <strain evidence="4">Lake Konstanz</strain>
    </source>
</reference>
<proteinExistence type="predicted"/>
<dbReference type="PROSITE" id="PS50076">
    <property type="entry name" value="DNAJ_2"/>
    <property type="match status" value="1"/>
</dbReference>
<name>A0A0S4IQD4_BODSA</name>
<organism evidence="3 4">
    <name type="scientific">Bodo saltans</name>
    <name type="common">Flagellated protozoan</name>
    <dbReference type="NCBI Taxonomy" id="75058"/>
    <lineage>
        <taxon>Eukaryota</taxon>
        <taxon>Discoba</taxon>
        <taxon>Euglenozoa</taxon>
        <taxon>Kinetoplastea</taxon>
        <taxon>Metakinetoplastina</taxon>
        <taxon>Eubodonida</taxon>
        <taxon>Bodonidae</taxon>
        <taxon>Bodo</taxon>
    </lineage>
</organism>
<accession>A0A0S4IQD4</accession>
<dbReference type="AlphaFoldDB" id="A0A0S4IQD4"/>
<dbReference type="OMA" id="FRAHEIL"/>
<dbReference type="Pfam" id="PF00226">
    <property type="entry name" value="DnaJ"/>
    <property type="match status" value="1"/>
</dbReference>
<sequence>MRRCSAAIASKPLVHGRSSVASLLTTQKRWQYMQAPGKRDQDAFLSQFDPIDVLGLDESCSAQDIHASHKRLAAKYGPTGPSPDAKMFQKITRAHEVLTDPTSSYYARAHTSDSDRQRLQFEMLPKGQKKVFQVHIIGCIIIILIVMVLTINMALQPYKRVHRAAQR</sequence>
<dbReference type="CDD" id="cd06257">
    <property type="entry name" value="DnaJ"/>
    <property type="match status" value="1"/>
</dbReference>
<dbReference type="SUPFAM" id="SSF46565">
    <property type="entry name" value="Chaperone J-domain"/>
    <property type="match status" value="1"/>
</dbReference>
<keyword evidence="1" id="KW-0812">Transmembrane</keyword>
<evidence type="ECO:0000256" key="1">
    <source>
        <dbReference type="SAM" id="Phobius"/>
    </source>
</evidence>
<protein>
    <submittedName>
        <fullName evidence="3">DNA-J protein, putative</fullName>
    </submittedName>
</protein>
<dbReference type="EMBL" id="CYKH01000248">
    <property type="protein sequence ID" value="CUF14574.1"/>
    <property type="molecule type" value="Genomic_DNA"/>
</dbReference>
<dbReference type="Gene3D" id="1.10.287.110">
    <property type="entry name" value="DnaJ domain"/>
    <property type="match status" value="1"/>
</dbReference>
<keyword evidence="1" id="KW-0472">Membrane</keyword>
<dbReference type="InterPro" id="IPR036869">
    <property type="entry name" value="J_dom_sf"/>
</dbReference>
<evidence type="ECO:0000259" key="2">
    <source>
        <dbReference type="PROSITE" id="PS50076"/>
    </source>
</evidence>
<feature type="transmembrane region" description="Helical" evidence="1">
    <location>
        <begin position="132"/>
        <end position="155"/>
    </location>
</feature>
<dbReference type="InterPro" id="IPR001623">
    <property type="entry name" value="DnaJ_domain"/>
</dbReference>
<keyword evidence="4" id="KW-1185">Reference proteome</keyword>
<evidence type="ECO:0000313" key="4">
    <source>
        <dbReference type="Proteomes" id="UP000051952"/>
    </source>
</evidence>
<dbReference type="SMART" id="SM00271">
    <property type="entry name" value="DnaJ"/>
    <property type="match status" value="1"/>
</dbReference>
<dbReference type="OrthoDB" id="269783at2759"/>
<evidence type="ECO:0000313" key="3">
    <source>
        <dbReference type="EMBL" id="CUF14574.1"/>
    </source>
</evidence>
<dbReference type="VEuPathDB" id="TriTrypDB:BSAL_59580"/>